<proteinExistence type="inferred from homology"/>
<evidence type="ECO:0000313" key="5">
    <source>
        <dbReference type="Proteomes" id="UP001652642"/>
    </source>
</evidence>
<feature type="compositionally biased region" description="Basic and acidic residues" evidence="4">
    <location>
        <begin position="139"/>
        <end position="149"/>
    </location>
</feature>
<dbReference type="GO" id="GO:0042393">
    <property type="term" value="F:histone binding"/>
    <property type="evidence" value="ECO:0007669"/>
    <property type="project" value="TreeGrafter"/>
</dbReference>
<dbReference type="AlphaFoldDB" id="A0A6J0VBY3"/>
<evidence type="ECO:0000256" key="4">
    <source>
        <dbReference type="SAM" id="MobiDB-lite"/>
    </source>
</evidence>
<evidence type="ECO:0000256" key="3">
    <source>
        <dbReference type="ARBA" id="ARBA00023242"/>
    </source>
</evidence>
<dbReference type="RefSeq" id="XP_020670337.2">
    <property type="nucleotide sequence ID" value="XM_020814678.2"/>
</dbReference>
<accession>A0A6J0VBY3</accession>
<comment type="subcellular location">
    <subcellularLocation>
        <location evidence="1">Nucleus</location>
    </subcellularLocation>
</comment>
<dbReference type="InterPro" id="IPR004931">
    <property type="entry name" value="Pro/parathymosin"/>
</dbReference>
<dbReference type="CTD" id="5757"/>
<keyword evidence="3" id="KW-0539">Nucleus</keyword>
<comment type="similarity">
    <text evidence="2">Belongs to the pro/parathymosin family.</text>
</comment>
<name>A0A6J0VBY3_9SAUR</name>
<dbReference type="PANTHER" id="PTHR22745:SF0">
    <property type="entry name" value="PROTHYMOSIN ALPHA"/>
    <property type="match status" value="1"/>
</dbReference>
<reference evidence="6" key="1">
    <citation type="submission" date="2025-08" db="UniProtKB">
        <authorList>
            <consortium name="RefSeq"/>
        </authorList>
    </citation>
    <scope>IDENTIFICATION</scope>
</reference>
<feature type="compositionally biased region" description="Acidic residues" evidence="4">
    <location>
        <begin position="80"/>
        <end position="122"/>
    </location>
</feature>
<dbReference type="GO" id="GO:0045944">
    <property type="term" value="P:positive regulation of transcription by RNA polymerase II"/>
    <property type="evidence" value="ECO:0007669"/>
    <property type="project" value="TreeGrafter"/>
</dbReference>
<dbReference type="PANTHER" id="PTHR22745">
    <property type="entry name" value="PROTHYMOSIN ALPHA"/>
    <property type="match status" value="1"/>
</dbReference>
<dbReference type="GO" id="GO:0005634">
    <property type="term" value="C:nucleus"/>
    <property type="evidence" value="ECO:0007669"/>
    <property type="project" value="UniProtKB-SubCell"/>
</dbReference>
<organism evidence="5 6">
    <name type="scientific">Pogona vitticeps</name>
    <name type="common">central bearded dragon</name>
    <dbReference type="NCBI Taxonomy" id="103695"/>
    <lineage>
        <taxon>Eukaryota</taxon>
        <taxon>Metazoa</taxon>
        <taxon>Chordata</taxon>
        <taxon>Craniata</taxon>
        <taxon>Vertebrata</taxon>
        <taxon>Euteleostomi</taxon>
        <taxon>Lepidosauria</taxon>
        <taxon>Squamata</taxon>
        <taxon>Bifurcata</taxon>
        <taxon>Unidentata</taxon>
        <taxon>Episquamata</taxon>
        <taxon>Toxicofera</taxon>
        <taxon>Iguania</taxon>
        <taxon>Acrodonta</taxon>
        <taxon>Agamidae</taxon>
        <taxon>Amphibolurinae</taxon>
        <taxon>Pogona</taxon>
    </lineage>
</organism>
<keyword evidence="5" id="KW-1185">Reference proteome</keyword>
<evidence type="ECO:0000256" key="2">
    <source>
        <dbReference type="ARBA" id="ARBA00008032"/>
    </source>
</evidence>
<dbReference type="Proteomes" id="UP001652642">
    <property type="component" value="Chromosome 3"/>
</dbReference>
<evidence type="ECO:0000256" key="1">
    <source>
        <dbReference type="ARBA" id="ARBA00004123"/>
    </source>
</evidence>
<dbReference type="GeneID" id="110090837"/>
<protein>
    <submittedName>
        <fullName evidence="6">Prothymosin alpha isoform X1</fullName>
    </submittedName>
</protein>
<feature type="region of interest" description="Disordered" evidence="4">
    <location>
        <begin position="1"/>
        <end position="149"/>
    </location>
</feature>
<evidence type="ECO:0000313" key="6">
    <source>
        <dbReference type="RefSeq" id="XP_020670337.2"/>
    </source>
</evidence>
<feature type="compositionally biased region" description="Basic and acidic residues" evidence="4">
    <location>
        <begin position="48"/>
        <end position="71"/>
    </location>
</feature>
<sequence length="149" mass="16509">MIVVGLPYPAFRAEDRPGPGGHVECGKKAPTHRRTPFTPSGASLRIRSAGDRCLRDLKEKKEVVEETENGRDAPANGNAENEENGEQEAENEVDEEEEEVGDEEEDEEEGEEEDGDEDEEPEGPTGKRAAEDDEDDDVDPKKQKTEEDD</sequence>
<dbReference type="Pfam" id="PF03247">
    <property type="entry name" value="Prothymosin"/>
    <property type="match status" value="1"/>
</dbReference>
<gene>
    <name evidence="6" type="primary">PTMA</name>
</gene>
<dbReference type="KEGG" id="pvt:110090837"/>
<dbReference type="GO" id="GO:0043066">
    <property type="term" value="P:negative regulation of apoptotic process"/>
    <property type="evidence" value="ECO:0007669"/>
    <property type="project" value="TreeGrafter"/>
</dbReference>
<dbReference type="InParanoid" id="A0A6J0VBY3"/>